<organism evidence="1 2">
    <name type="scientific">Hebeloma cylindrosporum</name>
    <dbReference type="NCBI Taxonomy" id="76867"/>
    <lineage>
        <taxon>Eukaryota</taxon>
        <taxon>Fungi</taxon>
        <taxon>Dikarya</taxon>
        <taxon>Basidiomycota</taxon>
        <taxon>Agaricomycotina</taxon>
        <taxon>Agaricomycetes</taxon>
        <taxon>Agaricomycetidae</taxon>
        <taxon>Agaricales</taxon>
        <taxon>Agaricineae</taxon>
        <taxon>Hymenogastraceae</taxon>
        <taxon>Hebeloma</taxon>
    </lineage>
</organism>
<reference evidence="2" key="2">
    <citation type="submission" date="2015-01" db="EMBL/GenBank/DDBJ databases">
        <title>Evolutionary Origins and Diversification of the Mycorrhizal Mutualists.</title>
        <authorList>
            <consortium name="DOE Joint Genome Institute"/>
            <consortium name="Mycorrhizal Genomics Consortium"/>
            <person name="Kohler A."/>
            <person name="Kuo A."/>
            <person name="Nagy L.G."/>
            <person name="Floudas D."/>
            <person name="Copeland A."/>
            <person name="Barry K.W."/>
            <person name="Cichocki N."/>
            <person name="Veneault-Fourrey C."/>
            <person name="LaButti K."/>
            <person name="Lindquist E.A."/>
            <person name="Lipzen A."/>
            <person name="Lundell T."/>
            <person name="Morin E."/>
            <person name="Murat C."/>
            <person name="Riley R."/>
            <person name="Ohm R."/>
            <person name="Sun H."/>
            <person name="Tunlid A."/>
            <person name="Henrissat B."/>
            <person name="Grigoriev I.V."/>
            <person name="Hibbett D.S."/>
            <person name="Martin F."/>
        </authorList>
    </citation>
    <scope>NUCLEOTIDE SEQUENCE [LARGE SCALE GENOMIC DNA]</scope>
    <source>
        <strain evidence="2">h7</strain>
    </source>
</reference>
<dbReference type="Proteomes" id="UP000053424">
    <property type="component" value="Unassembled WGS sequence"/>
</dbReference>
<sequence>MLSRTRSQALHSSVWILYSRFSLCKIVAKDFCQQADFRTRGRATFCEYGEYRMELAAVPIASDGKCGRHSGSVTVNTRGLESWISKQTVGRMIPVMHCCSLAIYRVATRIPDIGC</sequence>
<name>A0A0C3BP08_HEBCY</name>
<dbReference type="AlphaFoldDB" id="A0A0C3BP08"/>
<reference evidence="1 2" key="1">
    <citation type="submission" date="2014-04" db="EMBL/GenBank/DDBJ databases">
        <authorList>
            <consortium name="DOE Joint Genome Institute"/>
            <person name="Kuo A."/>
            <person name="Gay G."/>
            <person name="Dore J."/>
            <person name="Kohler A."/>
            <person name="Nagy L.G."/>
            <person name="Floudas D."/>
            <person name="Copeland A."/>
            <person name="Barry K.W."/>
            <person name="Cichocki N."/>
            <person name="Veneault-Fourrey C."/>
            <person name="LaButti K."/>
            <person name="Lindquist E.A."/>
            <person name="Lipzen A."/>
            <person name="Lundell T."/>
            <person name="Morin E."/>
            <person name="Murat C."/>
            <person name="Sun H."/>
            <person name="Tunlid A."/>
            <person name="Henrissat B."/>
            <person name="Grigoriev I.V."/>
            <person name="Hibbett D.S."/>
            <person name="Martin F."/>
            <person name="Nordberg H.P."/>
            <person name="Cantor M.N."/>
            <person name="Hua S.X."/>
        </authorList>
    </citation>
    <scope>NUCLEOTIDE SEQUENCE [LARGE SCALE GENOMIC DNA]</scope>
    <source>
        <strain evidence="2">h7</strain>
    </source>
</reference>
<evidence type="ECO:0000313" key="2">
    <source>
        <dbReference type="Proteomes" id="UP000053424"/>
    </source>
</evidence>
<dbReference type="HOGENOM" id="CLU_2109343_0_0_1"/>
<accession>A0A0C3BP08</accession>
<proteinExistence type="predicted"/>
<dbReference type="EMBL" id="KN831791">
    <property type="protein sequence ID" value="KIM38405.1"/>
    <property type="molecule type" value="Genomic_DNA"/>
</dbReference>
<protein>
    <submittedName>
        <fullName evidence="1">Uncharacterized protein</fullName>
    </submittedName>
</protein>
<evidence type="ECO:0000313" key="1">
    <source>
        <dbReference type="EMBL" id="KIM38405.1"/>
    </source>
</evidence>
<keyword evidence="2" id="KW-1185">Reference proteome</keyword>
<gene>
    <name evidence="1" type="ORF">M413DRAFT_245805</name>
</gene>